<evidence type="ECO:0000256" key="1">
    <source>
        <dbReference type="SAM" id="MobiDB-lite"/>
    </source>
</evidence>
<gene>
    <name evidence="2" type="ORF">PIB30_088966</name>
</gene>
<accession>A0ABU6ZSG5</accession>
<feature type="region of interest" description="Disordered" evidence="1">
    <location>
        <begin position="1"/>
        <end position="24"/>
    </location>
</feature>
<dbReference type="Proteomes" id="UP001341840">
    <property type="component" value="Unassembled WGS sequence"/>
</dbReference>
<keyword evidence="3" id="KW-1185">Reference proteome</keyword>
<reference evidence="2 3" key="1">
    <citation type="journal article" date="2023" name="Plants (Basel)">
        <title>Bridging the Gap: Combining Genomics and Transcriptomics Approaches to Understand Stylosanthes scabra, an Orphan Legume from the Brazilian Caatinga.</title>
        <authorList>
            <person name="Ferreira-Neto J.R.C."/>
            <person name="da Silva M.D."/>
            <person name="Binneck E."/>
            <person name="de Melo N.F."/>
            <person name="da Silva R.H."/>
            <person name="de Melo A.L.T.M."/>
            <person name="Pandolfi V."/>
            <person name="Bustamante F.O."/>
            <person name="Brasileiro-Vidal A.C."/>
            <person name="Benko-Iseppon A.M."/>
        </authorList>
    </citation>
    <scope>NUCLEOTIDE SEQUENCE [LARGE SCALE GENOMIC DNA]</scope>
    <source>
        <tissue evidence="2">Leaves</tissue>
    </source>
</reference>
<proteinExistence type="predicted"/>
<dbReference type="EMBL" id="JASCZI010273499">
    <property type="protein sequence ID" value="MED6224932.1"/>
    <property type="molecule type" value="Genomic_DNA"/>
</dbReference>
<evidence type="ECO:0000313" key="3">
    <source>
        <dbReference type="Proteomes" id="UP001341840"/>
    </source>
</evidence>
<comment type="caution">
    <text evidence="2">The sequence shown here is derived from an EMBL/GenBank/DDBJ whole genome shotgun (WGS) entry which is preliminary data.</text>
</comment>
<protein>
    <submittedName>
        <fullName evidence="2">Uncharacterized protein</fullName>
    </submittedName>
</protein>
<sequence>MERVRGPYQPPHQPPQGENDQEQHAEYAAHVPQGFPKLQGYGWGQLQQDMASLRLNQTEFFESIQAQQVRYGQDLHELKVLQHDIWADQTKFYQDVRAIQEQQQQQQYQQLQADQAHFHKEFTNHKKNFLTHMGKVNKSLEEHRANITNLNAILLRHTVDSEAQNMYTNWGLQQGIPSLAP</sequence>
<organism evidence="2 3">
    <name type="scientific">Stylosanthes scabra</name>
    <dbReference type="NCBI Taxonomy" id="79078"/>
    <lineage>
        <taxon>Eukaryota</taxon>
        <taxon>Viridiplantae</taxon>
        <taxon>Streptophyta</taxon>
        <taxon>Embryophyta</taxon>
        <taxon>Tracheophyta</taxon>
        <taxon>Spermatophyta</taxon>
        <taxon>Magnoliopsida</taxon>
        <taxon>eudicotyledons</taxon>
        <taxon>Gunneridae</taxon>
        <taxon>Pentapetalae</taxon>
        <taxon>rosids</taxon>
        <taxon>fabids</taxon>
        <taxon>Fabales</taxon>
        <taxon>Fabaceae</taxon>
        <taxon>Papilionoideae</taxon>
        <taxon>50 kb inversion clade</taxon>
        <taxon>dalbergioids sensu lato</taxon>
        <taxon>Dalbergieae</taxon>
        <taxon>Pterocarpus clade</taxon>
        <taxon>Stylosanthes</taxon>
    </lineage>
</organism>
<evidence type="ECO:0000313" key="2">
    <source>
        <dbReference type="EMBL" id="MED6224932.1"/>
    </source>
</evidence>
<name>A0ABU6ZSG5_9FABA</name>